<dbReference type="EMBL" id="JADKPV010000001">
    <property type="protein sequence ID" value="MBF4500237.1"/>
    <property type="molecule type" value="Genomic_DNA"/>
</dbReference>
<proteinExistence type="predicted"/>
<feature type="coiled-coil region" evidence="2">
    <location>
        <begin position="558"/>
        <end position="585"/>
    </location>
</feature>
<accession>A0A8J7G213</accession>
<evidence type="ECO:0000256" key="4">
    <source>
        <dbReference type="SAM" id="Phobius"/>
    </source>
</evidence>
<keyword evidence="4" id="KW-0472">Membrane</keyword>
<dbReference type="PANTHER" id="PTHR37813">
    <property type="entry name" value="FELS-2 PROPHAGE PROTEIN"/>
    <property type="match status" value="1"/>
</dbReference>
<dbReference type="Pfam" id="PF10145">
    <property type="entry name" value="PhageMin_Tail"/>
    <property type="match status" value="1"/>
</dbReference>
<dbReference type="Proteomes" id="UP000622653">
    <property type="component" value="Unassembled WGS sequence"/>
</dbReference>
<dbReference type="NCBIfam" id="TIGR01760">
    <property type="entry name" value="tape_meas_TP901"/>
    <property type="match status" value="1"/>
</dbReference>
<dbReference type="RefSeq" id="WP_194561685.1">
    <property type="nucleotide sequence ID" value="NZ_JADKPV010000001.1"/>
</dbReference>
<reference evidence="6" key="1">
    <citation type="submission" date="2020-11" db="EMBL/GenBank/DDBJ databases">
        <title>Multidrug resistant novel bacterium Savagea serpentis sp. nov., isolated from the scats of a vine snake (Ahaetulla nasuta).</title>
        <authorList>
            <person name="Venkata Ramana V."/>
            <person name="Vikas Patil S."/>
            <person name="Yogita Lugani V."/>
        </authorList>
    </citation>
    <scope>NUCLEOTIDE SEQUENCE</scope>
    <source>
        <strain evidence="6">SN6</strain>
    </source>
</reference>
<feature type="region of interest" description="Disordered" evidence="3">
    <location>
        <begin position="949"/>
        <end position="969"/>
    </location>
</feature>
<keyword evidence="7" id="KW-1185">Reference proteome</keyword>
<dbReference type="AlphaFoldDB" id="A0A8J7G213"/>
<feature type="transmembrane region" description="Helical" evidence="4">
    <location>
        <begin position="488"/>
        <end position="511"/>
    </location>
</feature>
<evidence type="ECO:0000256" key="3">
    <source>
        <dbReference type="SAM" id="MobiDB-lite"/>
    </source>
</evidence>
<evidence type="ECO:0000313" key="7">
    <source>
        <dbReference type="Proteomes" id="UP000622653"/>
    </source>
</evidence>
<keyword evidence="1" id="KW-1188">Viral release from host cell</keyword>
<feature type="domain" description="Phage tail tape measure protein" evidence="5">
    <location>
        <begin position="198"/>
        <end position="395"/>
    </location>
</feature>
<sequence length="1135" mass="123388">MSRRIKGITIEVDGETKGLDKALEGVNKKSRDIQKELRDVDRLLKFNPKNVELLTQKKKLLADQVKATGDKLKGLKDAQEQVTQAFKNGEISEEQYRNFQREIAETESKLKHYENQLKKVDSSQRTFAEKMAESGKKVKEFGQGMQSVGKELSMKVTAPLVALGGVATKIGMDFKAGLSEVQAISGATASEMAQLEVKARELGSSTKFSASEVTDAFKYMSMAGWDVQQSISAVDGVLSLAAASGEDLALVADIVTDGMTAFGLEAKEAGRFSDVLASASSSANTNVAMLSESFKYVAPVAGALGYSVEDTALALGLMANAGIKSSQSGTSLRASLTNLVKPTKAMQNVMDDLGINIKDANGEMKPMEVLLRDLRTAFSTLTEDQKASAAATIFGKEAMAGMLAIINASEEDFNNLSNSINNSNGVAKEMADTMQNNLKGQITNLKSALEELAIKLYDNLEPALKGIVGAIQGAVDKLNAMSPAMQKVVVGIGVLLASLGPLMIVGGTLLVGIGQIMTMLPVLLPMISALAGPIGIVVGAITALGVAYALMQPKADEALIQQQKLAEAELEVARATTEAKDAKLADIDATTEKANSVLSAIQNNNKLVESFEALSAKNKLSNEELLKFRTLNSELEHTTSPEAIAKIQGEMEELKNKSGLTNEEFNTFMSTQDSLAQQLPDTALLYDEYGNAVIGVTDNIKALTEAELERMRIEVYEEMLADIQEINTELQAQDQLLDDIYNTEIAIEEATKATTEAKSEIAELEKESARIGAELEQLAEGKSAWEKLTSREYIKQKDELLLQKSSLDGKIKKAQKNLEVEQESLATNKETLEELKNQQSQNNESIKKSNEQYDVLLKIHSESTGITLEKGKEVEQIDKAINANKKDLTELENKKKTQGDTNGEIQKAIDKRNEENRKLTEAKTDLSTIRKSNQEINDKVTEGNKNLAKRREEHVQEGRKIEENKRKAEQQNTVLGKDIKKKVEINQTKDPDVENSKWSKGITKVISFFTKGKAPDAYAVGTNFHTGGQAFMGEEGLELFKANGKYGIADFGLYDLPVGAKVWTADQTKSILKNGLIDGIGKGVTAQKQQSINQTINIEPAPIILDGQVIGHATFSTINNNMGKQQNLDNYLKGV</sequence>
<evidence type="ECO:0000313" key="6">
    <source>
        <dbReference type="EMBL" id="MBF4500237.1"/>
    </source>
</evidence>
<keyword evidence="2" id="KW-0175">Coiled coil</keyword>
<protein>
    <submittedName>
        <fullName evidence="6">Phage tail tape measure protein</fullName>
    </submittedName>
</protein>
<evidence type="ECO:0000256" key="1">
    <source>
        <dbReference type="ARBA" id="ARBA00022612"/>
    </source>
</evidence>
<dbReference type="PANTHER" id="PTHR37813:SF1">
    <property type="entry name" value="FELS-2 PROPHAGE PROTEIN"/>
    <property type="match status" value="1"/>
</dbReference>
<name>A0A8J7G213_9BACL</name>
<evidence type="ECO:0000256" key="2">
    <source>
        <dbReference type="SAM" id="Coils"/>
    </source>
</evidence>
<comment type="caution">
    <text evidence="6">The sequence shown here is derived from an EMBL/GenBank/DDBJ whole genome shotgun (WGS) entry which is preliminary data.</text>
</comment>
<dbReference type="InterPro" id="IPR010090">
    <property type="entry name" value="Phage_tape_meas"/>
</dbReference>
<evidence type="ECO:0000259" key="5">
    <source>
        <dbReference type="Pfam" id="PF10145"/>
    </source>
</evidence>
<feature type="transmembrane region" description="Helical" evidence="4">
    <location>
        <begin position="523"/>
        <end position="551"/>
    </location>
</feature>
<feature type="coiled-coil region" evidence="2">
    <location>
        <begin position="89"/>
        <end position="123"/>
    </location>
</feature>
<organism evidence="6 7">
    <name type="scientific">Savagea serpentis</name>
    <dbReference type="NCBI Taxonomy" id="2785297"/>
    <lineage>
        <taxon>Bacteria</taxon>
        <taxon>Bacillati</taxon>
        <taxon>Bacillota</taxon>
        <taxon>Bacilli</taxon>
        <taxon>Bacillales</taxon>
        <taxon>Caryophanaceae</taxon>
        <taxon>Savagea</taxon>
    </lineage>
</organism>
<keyword evidence="4" id="KW-0812">Transmembrane</keyword>
<gene>
    <name evidence="6" type="ORF">IRY55_02580</name>
</gene>
<keyword evidence="4" id="KW-1133">Transmembrane helix</keyword>